<dbReference type="Gene3D" id="1.10.10.820">
    <property type="match status" value="1"/>
</dbReference>
<dbReference type="Proteomes" id="UP001190700">
    <property type="component" value="Unassembled WGS sequence"/>
</dbReference>
<protein>
    <recommendedName>
        <fullName evidence="8">Myosin motor domain-containing protein</fullName>
    </recommendedName>
</protein>
<evidence type="ECO:0000313" key="9">
    <source>
        <dbReference type="EMBL" id="KAK3241685.1"/>
    </source>
</evidence>
<organism evidence="9 10">
    <name type="scientific">Cymbomonas tetramitiformis</name>
    <dbReference type="NCBI Taxonomy" id="36881"/>
    <lineage>
        <taxon>Eukaryota</taxon>
        <taxon>Viridiplantae</taxon>
        <taxon>Chlorophyta</taxon>
        <taxon>Pyramimonadophyceae</taxon>
        <taxon>Pyramimonadales</taxon>
        <taxon>Pyramimonadaceae</taxon>
        <taxon>Cymbomonas</taxon>
    </lineage>
</organism>
<dbReference type="PROSITE" id="PS51456">
    <property type="entry name" value="MYOSIN_MOTOR"/>
    <property type="match status" value="1"/>
</dbReference>
<keyword evidence="10" id="KW-1185">Reference proteome</keyword>
<dbReference type="Gene3D" id="1.20.120.720">
    <property type="entry name" value="Myosin VI head, motor domain, U50 subdomain"/>
    <property type="match status" value="1"/>
</dbReference>
<dbReference type="GO" id="GO:0005524">
    <property type="term" value="F:ATP binding"/>
    <property type="evidence" value="ECO:0007669"/>
    <property type="project" value="UniProtKB-UniRule"/>
</dbReference>
<evidence type="ECO:0000256" key="6">
    <source>
        <dbReference type="PROSITE-ProRule" id="PRU00782"/>
    </source>
</evidence>
<accession>A0AAE0BTQ3</accession>
<feature type="region of interest" description="Actin-binding" evidence="6">
    <location>
        <begin position="678"/>
        <end position="700"/>
    </location>
</feature>
<dbReference type="FunFam" id="1.10.10.820:FF:000001">
    <property type="entry name" value="Myosin heavy chain"/>
    <property type="match status" value="1"/>
</dbReference>
<dbReference type="InterPro" id="IPR001609">
    <property type="entry name" value="Myosin_head_motor_dom-like"/>
</dbReference>
<evidence type="ECO:0000256" key="2">
    <source>
        <dbReference type="ARBA" id="ARBA00022840"/>
    </source>
</evidence>
<dbReference type="GO" id="GO:0016020">
    <property type="term" value="C:membrane"/>
    <property type="evidence" value="ECO:0007669"/>
    <property type="project" value="TreeGrafter"/>
</dbReference>
<dbReference type="Gene3D" id="3.40.850.10">
    <property type="entry name" value="Kinesin motor domain"/>
    <property type="match status" value="1"/>
</dbReference>
<dbReference type="GO" id="GO:0016459">
    <property type="term" value="C:myosin complex"/>
    <property type="evidence" value="ECO:0007669"/>
    <property type="project" value="UniProtKB-KW"/>
</dbReference>
<keyword evidence="5 6" id="KW-0009">Actin-binding</keyword>
<keyword evidence="1 6" id="KW-0547">Nucleotide-binding</keyword>
<dbReference type="PANTHER" id="PTHR13140">
    <property type="entry name" value="MYOSIN"/>
    <property type="match status" value="1"/>
</dbReference>
<keyword evidence="3 6" id="KW-0518">Myosin</keyword>
<name>A0AAE0BTQ3_9CHLO</name>
<feature type="domain" description="Myosin motor" evidence="8">
    <location>
        <begin position="68"/>
        <end position="791"/>
    </location>
</feature>
<evidence type="ECO:0000256" key="3">
    <source>
        <dbReference type="ARBA" id="ARBA00023123"/>
    </source>
</evidence>
<dbReference type="GO" id="GO:0005737">
    <property type="term" value="C:cytoplasm"/>
    <property type="evidence" value="ECO:0007669"/>
    <property type="project" value="TreeGrafter"/>
</dbReference>
<feature type="binding site" evidence="6">
    <location>
        <begin position="157"/>
        <end position="164"/>
    </location>
    <ligand>
        <name>ATP</name>
        <dbReference type="ChEBI" id="CHEBI:30616"/>
    </ligand>
</feature>
<dbReference type="PANTHER" id="PTHR13140:SF706">
    <property type="entry name" value="DILUTE CLASS UNCONVENTIONAL MYOSIN, ISOFORM C"/>
    <property type="match status" value="1"/>
</dbReference>
<feature type="region of interest" description="Disordered" evidence="7">
    <location>
        <begin position="195"/>
        <end position="221"/>
    </location>
</feature>
<gene>
    <name evidence="9" type="ORF">CYMTET_48575</name>
</gene>
<dbReference type="GO" id="GO:0051015">
    <property type="term" value="F:actin filament binding"/>
    <property type="evidence" value="ECO:0007669"/>
    <property type="project" value="TreeGrafter"/>
</dbReference>
<sequence>MSLNTHAAEENQISSGSEAYVLNDEDGLGWIRGRVVLVTDESAEIDVRGTSTIVPLNKVDPAPHLAEGGHDDMSNLEVLVEGAVQENVHVRYMADNIYTAVGPILISVNPYKKLPIYGDNQMQGQTSRSTPHIFHTAESAYQELQRRGTNQFVLISGESGAGKTEATKLILRYLTWRSQGATRVAPTSLEAKAFEEAKRRSREATSKNTGPARGGRDRGRRRKSLMVLAASDVSDQILQSNPVLEAFGNAKTVRNNNSSRFGKLIQIQLNASHSIVGAAITTYLLEKSRVVSLNDGERNYHVFYQMCAGASEDQRQEWQLKSQDEFRYLSQGGETEIDSVDDASDFMILCSAMDTIGIDQSEQSDVFRLLAGILHIGNLTFAQVSESNEIMVEDATDLQLVASLLGGWIPASTLLACDVSFVDSATHECVVLHGGGRPPANGNRKLGGRACWQQASDSRDALAKQVYTSIFHWLVSKINKNMDKSTQSKHTIGVLDLFGFECFQENSFEQLCINYANEKLHQHFLHHFFKLEVEEYQAEGVCMDAVEFVDNAACIELIEERSSGILSLLEEECGMPQGTDANLLQKMTAALKKTEGFGIPRIQRSDFFVEHFAGAVTYKMPGFVEKNRDTMHPDLLAALASSDSPVLIADGARKQEKGEKHTKRKKKPTVGHLFKSEVQQLLTILKLGDPHFVRCLKPNLQMSPSEFEGSEVMRQLRYSGLLDIIRIRKFGYAIRLPFATFLASYWIFDPSLRGSMFRDADPRIKCSLVLRAAGLQVSGRDAGFVPHFSDP</sequence>
<keyword evidence="4 6" id="KW-0505">Motor protein</keyword>
<dbReference type="InterPro" id="IPR036961">
    <property type="entry name" value="Kinesin_motor_dom_sf"/>
</dbReference>
<dbReference type="PRINTS" id="PR00193">
    <property type="entry name" value="MYOSINHEAVY"/>
</dbReference>
<keyword evidence="2 6" id="KW-0067">ATP-binding</keyword>
<dbReference type="EMBL" id="LGRX02033337">
    <property type="protein sequence ID" value="KAK3241685.1"/>
    <property type="molecule type" value="Genomic_DNA"/>
</dbReference>
<evidence type="ECO:0000256" key="5">
    <source>
        <dbReference type="ARBA" id="ARBA00023203"/>
    </source>
</evidence>
<evidence type="ECO:0000256" key="4">
    <source>
        <dbReference type="ARBA" id="ARBA00023175"/>
    </source>
</evidence>
<proteinExistence type="inferred from homology"/>
<evidence type="ECO:0000259" key="8">
    <source>
        <dbReference type="PROSITE" id="PS51456"/>
    </source>
</evidence>
<reference evidence="9 10" key="1">
    <citation type="journal article" date="2015" name="Genome Biol. Evol.">
        <title>Comparative Genomics of a Bacterivorous Green Alga Reveals Evolutionary Causalities and Consequences of Phago-Mixotrophic Mode of Nutrition.</title>
        <authorList>
            <person name="Burns J.A."/>
            <person name="Paasch A."/>
            <person name="Narechania A."/>
            <person name="Kim E."/>
        </authorList>
    </citation>
    <scope>NUCLEOTIDE SEQUENCE [LARGE SCALE GENOMIC DNA]</scope>
    <source>
        <strain evidence="9 10">PLY_AMNH</strain>
    </source>
</reference>
<dbReference type="GO" id="GO:0030048">
    <property type="term" value="P:actin filament-based movement"/>
    <property type="evidence" value="ECO:0007669"/>
    <property type="project" value="UniProtKB-ARBA"/>
</dbReference>
<dbReference type="SUPFAM" id="SSF52540">
    <property type="entry name" value="P-loop containing nucleoside triphosphate hydrolases"/>
    <property type="match status" value="1"/>
</dbReference>
<evidence type="ECO:0000256" key="1">
    <source>
        <dbReference type="ARBA" id="ARBA00022741"/>
    </source>
</evidence>
<dbReference type="GO" id="GO:0007015">
    <property type="term" value="P:actin filament organization"/>
    <property type="evidence" value="ECO:0007669"/>
    <property type="project" value="TreeGrafter"/>
</dbReference>
<feature type="compositionally biased region" description="Basic and acidic residues" evidence="7">
    <location>
        <begin position="195"/>
        <end position="205"/>
    </location>
</feature>
<dbReference type="AlphaFoldDB" id="A0AAE0BTQ3"/>
<dbReference type="SMART" id="SM00242">
    <property type="entry name" value="MYSc"/>
    <property type="match status" value="1"/>
</dbReference>
<evidence type="ECO:0000256" key="7">
    <source>
        <dbReference type="SAM" id="MobiDB-lite"/>
    </source>
</evidence>
<comment type="caution">
    <text evidence="9">The sequence shown here is derived from an EMBL/GenBank/DDBJ whole genome shotgun (WGS) entry which is preliminary data.</text>
</comment>
<dbReference type="Pfam" id="PF00063">
    <property type="entry name" value="Myosin_head"/>
    <property type="match status" value="1"/>
</dbReference>
<dbReference type="GO" id="GO:0000146">
    <property type="term" value="F:microfilament motor activity"/>
    <property type="evidence" value="ECO:0007669"/>
    <property type="project" value="TreeGrafter"/>
</dbReference>
<comment type="similarity">
    <text evidence="6">Belongs to the TRAFAC class myosin-kinesin ATPase superfamily. Myosin family.</text>
</comment>
<dbReference type="InterPro" id="IPR027417">
    <property type="entry name" value="P-loop_NTPase"/>
</dbReference>
<dbReference type="CDD" id="cd00124">
    <property type="entry name" value="MYSc"/>
    <property type="match status" value="1"/>
</dbReference>
<dbReference type="Gene3D" id="1.20.58.530">
    <property type="match status" value="1"/>
</dbReference>
<evidence type="ECO:0000313" key="10">
    <source>
        <dbReference type="Proteomes" id="UP001190700"/>
    </source>
</evidence>